<protein>
    <submittedName>
        <fullName evidence="1">Uncharacterized protein</fullName>
    </submittedName>
</protein>
<feature type="non-terminal residue" evidence="1">
    <location>
        <position position="62"/>
    </location>
</feature>
<keyword evidence="2" id="KW-1185">Reference proteome</keyword>
<organism evidence="1 2">
    <name type="scientific">Micromonospora azadirachtae</name>
    <dbReference type="NCBI Taxonomy" id="1970735"/>
    <lineage>
        <taxon>Bacteria</taxon>
        <taxon>Bacillati</taxon>
        <taxon>Actinomycetota</taxon>
        <taxon>Actinomycetes</taxon>
        <taxon>Micromonosporales</taxon>
        <taxon>Micromonosporaceae</taxon>
        <taxon>Micromonospora</taxon>
    </lineage>
</organism>
<dbReference type="Proteomes" id="UP001597053">
    <property type="component" value="Unassembled WGS sequence"/>
</dbReference>
<proteinExistence type="predicted"/>
<accession>A0ABW3ACM3</accession>
<reference evidence="2" key="1">
    <citation type="journal article" date="2019" name="Int. J. Syst. Evol. Microbiol.">
        <title>The Global Catalogue of Microorganisms (GCM) 10K type strain sequencing project: providing services to taxonomists for standard genome sequencing and annotation.</title>
        <authorList>
            <consortium name="The Broad Institute Genomics Platform"/>
            <consortium name="The Broad Institute Genome Sequencing Center for Infectious Disease"/>
            <person name="Wu L."/>
            <person name="Ma J."/>
        </authorList>
    </citation>
    <scope>NUCLEOTIDE SEQUENCE [LARGE SCALE GENOMIC DNA]</scope>
    <source>
        <strain evidence="2">JCM 32148</strain>
    </source>
</reference>
<evidence type="ECO:0000313" key="1">
    <source>
        <dbReference type="EMBL" id="MFD0788748.1"/>
    </source>
</evidence>
<gene>
    <name evidence="1" type="ORF">ACFQZ8_32930</name>
</gene>
<name>A0ABW3ACM3_9ACTN</name>
<dbReference type="EMBL" id="JBHTHM010003060">
    <property type="protein sequence ID" value="MFD0788748.1"/>
    <property type="molecule type" value="Genomic_DNA"/>
</dbReference>
<sequence length="62" mass="6727">MVMSGCGATFRDQLAFHEVGVSAATGHPDLKDLENDQAWARTGDLPARPATCRRDRRRAAAT</sequence>
<comment type="caution">
    <text evidence="1">The sequence shown here is derived from an EMBL/GenBank/DDBJ whole genome shotgun (WGS) entry which is preliminary data.</text>
</comment>
<evidence type="ECO:0000313" key="2">
    <source>
        <dbReference type="Proteomes" id="UP001597053"/>
    </source>
</evidence>